<protein>
    <submittedName>
        <fullName evidence="10">Uncharacterized protein</fullName>
    </submittedName>
</protein>
<reference evidence="10" key="1">
    <citation type="journal article" date="2021" name="J. Hered.">
        <title>Genome Assembly of Salicaceae Populus deltoides (Eastern Cottonwood) I-69 Based on Nanopore Sequencing and Hi-C Technologies.</title>
        <authorList>
            <person name="Bai S."/>
            <person name="Wu H."/>
            <person name="Zhang J."/>
            <person name="Pan Z."/>
            <person name="Zhao W."/>
            <person name="Li Z."/>
            <person name="Tong C."/>
        </authorList>
    </citation>
    <scope>NUCLEOTIDE SEQUENCE</scope>
    <source>
        <tissue evidence="10">Leaf</tissue>
    </source>
</reference>
<evidence type="ECO:0000256" key="1">
    <source>
        <dbReference type="ARBA" id="ARBA00004123"/>
    </source>
</evidence>
<dbReference type="GO" id="GO:0005634">
    <property type="term" value="C:nucleus"/>
    <property type="evidence" value="ECO:0007669"/>
    <property type="project" value="UniProtKB-SubCell"/>
</dbReference>
<dbReference type="InterPro" id="IPR044567">
    <property type="entry name" value="CLSY/DRD1"/>
</dbReference>
<dbReference type="Gene3D" id="3.40.50.10810">
    <property type="entry name" value="Tandem AAA-ATPase domain"/>
    <property type="match status" value="1"/>
</dbReference>
<evidence type="ECO:0000256" key="2">
    <source>
        <dbReference type="ARBA" id="ARBA00022741"/>
    </source>
</evidence>
<evidence type="ECO:0000256" key="7">
    <source>
        <dbReference type="SAM" id="MobiDB-lite"/>
    </source>
</evidence>
<keyword evidence="5" id="KW-0067">ATP-binding</keyword>
<dbReference type="Pfam" id="PF00271">
    <property type="entry name" value="Helicase_C"/>
    <property type="match status" value="1"/>
</dbReference>
<feature type="compositionally biased region" description="Acidic residues" evidence="7">
    <location>
        <begin position="89"/>
        <end position="106"/>
    </location>
</feature>
<name>A0A8T2X6Q2_POPDE</name>
<dbReference type="PANTHER" id="PTHR45821">
    <property type="entry name" value="SNF2 DOMAIN-CONTAINING PROTEIN CLASSY 2-RELATED"/>
    <property type="match status" value="1"/>
</dbReference>
<dbReference type="InterPro" id="IPR027417">
    <property type="entry name" value="P-loop_NTPase"/>
</dbReference>
<dbReference type="InterPro" id="IPR014001">
    <property type="entry name" value="Helicase_ATP-bd"/>
</dbReference>
<dbReference type="InterPro" id="IPR049730">
    <property type="entry name" value="SNF2/RAD54-like_C"/>
</dbReference>
<dbReference type="Pfam" id="PF00176">
    <property type="entry name" value="SNF2-rel_dom"/>
    <property type="match status" value="1"/>
</dbReference>
<feature type="compositionally biased region" description="Basic and acidic residues" evidence="7">
    <location>
        <begin position="395"/>
        <end position="417"/>
    </location>
</feature>
<gene>
    <name evidence="10" type="ORF">H0E87_024092</name>
</gene>
<organism evidence="10 11">
    <name type="scientific">Populus deltoides</name>
    <name type="common">Eastern poplar</name>
    <name type="synonym">Eastern cottonwood</name>
    <dbReference type="NCBI Taxonomy" id="3696"/>
    <lineage>
        <taxon>Eukaryota</taxon>
        <taxon>Viridiplantae</taxon>
        <taxon>Streptophyta</taxon>
        <taxon>Embryophyta</taxon>
        <taxon>Tracheophyta</taxon>
        <taxon>Spermatophyta</taxon>
        <taxon>Magnoliopsida</taxon>
        <taxon>eudicotyledons</taxon>
        <taxon>Gunneridae</taxon>
        <taxon>Pentapetalae</taxon>
        <taxon>rosids</taxon>
        <taxon>fabids</taxon>
        <taxon>Malpighiales</taxon>
        <taxon>Salicaceae</taxon>
        <taxon>Saliceae</taxon>
        <taxon>Populus</taxon>
    </lineage>
</organism>
<feature type="compositionally biased region" description="Gly residues" evidence="7">
    <location>
        <begin position="118"/>
        <end position="129"/>
    </location>
</feature>
<feature type="domain" description="Helicase C-terminal" evidence="9">
    <location>
        <begin position="1018"/>
        <end position="1179"/>
    </location>
</feature>
<proteinExistence type="predicted"/>
<feature type="region of interest" description="Disordered" evidence="7">
    <location>
        <begin position="372"/>
        <end position="423"/>
    </location>
</feature>
<dbReference type="GO" id="GO:0016787">
    <property type="term" value="F:hydrolase activity"/>
    <property type="evidence" value="ECO:0007669"/>
    <property type="project" value="UniProtKB-KW"/>
</dbReference>
<feature type="compositionally biased region" description="Polar residues" evidence="7">
    <location>
        <begin position="35"/>
        <end position="49"/>
    </location>
</feature>
<dbReference type="SMART" id="SM00490">
    <property type="entry name" value="HELICc"/>
    <property type="match status" value="1"/>
</dbReference>
<comment type="subcellular location">
    <subcellularLocation>
        <location evidence="1">Nucleus</location>
    </subcellularLocation>
</comment>
<dbReference type="InterPro" id="IPR000330">
    <property type="entry name" value="SNF2_N"/>
</dbReference>
<dbReference type="Proteomes" id="UP000807159">
    <property type="component" value="Chromosome 14"/>
</dbReference>
<dbReference type="SMART" id="SM00487">
    <property type="entry name" value="DEXDc"/>
    <property type="match status" value="1"/>
</dbReference>
<evidence type="ECO:0000256" key="5">
    <source>
        <dbReference type="ARBA" id="ARBA00022840"/>
    </source>
</evidence>
<dbReference type="EMBL" id="JACEGQ020000014">
    <property type="protein sequence ID" value="KAH8488294.1"/>
    <property type="molecule type" value="Genomic_DNA"/>
</dbReference>
<evidence type="ECO:0000313" key="10">
    <source>
        <dbReference type="EMBL" id="KAH8488294.1"/>
    </source>
</evidence>
<dbReference type="InterPro" id="IPR038718">
    <property type="entry name" value="SNF2-like_sf"/>
</dbReference>
<feature type="region of interest" description="Disordered" evidence="7">
    <location>
        <begin position="25"/>
        <end position="147"/>
    </location>
</feature>
<keyword evidence="6" id="KW-0539">Nucleus</keyword>
<keyword evidence="2" id="KW-0547">Nucleotide-binding</keyword>
<evidence type="ECO:0000313" key="11">
    <source>
        <dbReference type="Proteomes" id="UP000807159"/>
    </source>
</evidence>
<feature type="region of interest" description="Disordered" evidence="7">
    <location>
        <begin position="233"/>
        <end position="256"/>
    </location>
</feature>
<dbReference type="InterPro" id="IPR001650">
    <property type="entry name" value="Helicase_C-like"/>
</dbReference>
<evidence type="ECO:0000256" key="6">
    <source>
        <dbReference type="ARBA" id="ARBA00023242"/>
    </source>
</evidence>
<keyword evidence="4" id="KW-0347">Helicase</keyword>
<dbReference type="GO" id="GO:0005524">
    <property type="term" value="F:ATP binding"/>
    <property type="evidence" value="ECO:0007669"/>
    <property type="project" value="UniProtKB-KW"/>
</dbReference>
<sequence>MMDYTLPISKRTRLREAEVYKKLHDEIRKGRNQGKESNAAATGSTNGLNGAQEESVGGLSYKGSKSPVVLDDSEDDAFLDDCEKGGLEEGLDVVSLDDSDDDDQSEGVESKSFDVGGKKSGGTDVGGSCSGVKSDGEESGRSNVPLPRWQRIVNESYNGDVFAHERNEGGVCFLSSGIGNGSGGVRLKGRESNGVAGRTELQSGFCEKKKDGNVVVVVDDDDDDACIILEKDAEELQSSSSGEEETFKDDSDDDDHRVELPESFMVEEEENEEDGDREQGEMELKRNKVYGIEVLCDSDIGKIENNDVDVDDSLCVAKRTRSHYNLESAKKRMKLETVSRPLCVDEEKLDDNGDNDEDDTEAYEAVDVAQKVRSKKGKTKLTGGNGGDVDDGDETCDHKSQRRTIESREGSRDEHGHVVCRRKPSKRRRKEYEVVKILANSIFLDLEDVPFKEEREPLEEPVLPLKFTFGIEESSPPVKSEEEKQLEELWADMALALCLKDTTDDAALDENEDDAHEVEPDTVTLCHQGNHELYLDEEIGLLCKYCSFVDLEIKYYVPPFQSALFIEGRLVYYLLKDRYPRGKSARRDFVKMQHNILNDLHHQDSGHDTHPDYDPCTLVQGTVWNLIPGIGKGMHGHQREGFEFLWKNIAGGIYLDKLKENANLNGGTGCIISHAPGTGKTRLTIVFLQTYMQLYPTSRPVIVAPCSMLLTWEAEFLKWGVDIPFHIMNKKNLSGKENRTAMDLFRELKPAERGLNAIRMVKLYSWKKERSILGISYRLFEELVGEEKSKTKVSDKTEDDQVRKVLLELPGLLVLDEGHTPRNDRSRIWKALSKVQTQKRIILSGTPFQNNFDELYNTLCLVKPKFADEISSKHHRAFPKRRGCKRNTDARRNWASLTTAIGKVTDDKLEAQRVEELRKMIWQFVHVHKGGVLRERLPGLRDSVVILQPVHLQKTLLENVKQINGLDHFEMEYLLSVLSVHPSLLPEKSVGTLEFKFVDRMELEMLRSKPEAGVKTKFLMELIRLCQARNEKVLVFSQYLEPLNLVIKQLESNFSWIQGEDILYMHGKLKIDERQILIKHFNNANSNAKVLLASTRACSEGINLVGASRVVLLDVLWNPSVERQAISRAYRLGQEKVVYIYHLITSGTMEEEKYFCQVEKERLSNLVFDCTNRSSNHQKGVFDIAEDKKDKILEEMVQHDKLKLMFKKIVYQPKDTNIVKSFDLDL</sequence>
<accession>A0A8T2X6Q2</accession>
<keyword evidence="11" id="KW-1185">Reference proteome</keyword>
<dbReference type="PROSITE" id="PS51194">
    <property type="entry name" value="HELICASE_CTER"/>
    <property type="match status" value="1"/>
</dbReference>
<dbReference type="CDD" id="cd18793">
    <property type="entry name" value="SF2_C_SNF"/>
    <property type="match status" value="1"/>
</dbReference>
<feature type="domain" description="Helicase ATP-binding" evidence="8">
    <location>
        <begin position="661"/>
        <end position="865"/>
    </location>
</feature>
<keyword evidence="3" id="KW-0378">Hydrolase</keyword>
<dbReference type="PANTHER" id="PTHR45821:SF5">
    <property type="entry name" value="SNF2 DOMAIN-CONTAINING PROTEIN CLASSY 4"/>
    <property type="match status" value="1"/>
</dbReference>
<dbReference type="GO" id="GO:0080188">
    <property type="term" value="P:gene silencing by siRNA-directed DNA methylation"/>
    <property type="evidence" value="ECO:0007669"/>
    <property type="project" value="InterPro"/>
</dbReference>
<evidence type="ECO:0000259" key="8">
    <source>
        <dbReference type="PROSITE" id="PS51192"/>
    </source>
</evidence>
<dbReference type="AlphaFoldDB" id="A0A8T2X6Q2"/>
<dbReference type="SUPFAM" id="SSF52540">
    <property type="entry name" value="P-loop containing nucleoside triphosphate hydrolases"/>
    <property type="match status" value="2"/>
</dbReference>
<dbReference type="Gene3D" id="3.40.50.300">
    <property type="entry name" value="P-loop containing nucleotide triphosphate hydrolases"/>
    <property type="match status" value="1"/>
</dbReference>
<comment type="caution">
    <text evidence="10">The sequence shown here is derived from an EMBL/GenBank/DDBJ whole genome shotgun (WGS) entry which is preliminary data.</text>
</comment>
<dbReference type="GO" id="GO:0004386">
    <property type="term" value="F:helicase activity"/>
    <property type="evidence" value="ECO:0007669"/>
    <property type="project" value="UniProtKB-KW"/>
</dbReference>
<feature type="compositionally biased region" description="Acidic residues" evidence="7">
    <location>
        <begin position="242"/>
        <end position="253"/>
    </location>
</feature>
<dbReference type="PROSITE" id="PS51192">
    <property type="entry name" value="HELICASE_ATP_BIND_1"/>
    <property type="match status" value="1"/>
</dbReference>
<evidence type="ECO:0000256" key="4">
    <source>
        <dbReference type="ARBA" id="ARBA00022806"/>
    </source>
</evidence>
<evidence type="ECO:0000259" key="9">
    <source>
        <dbReference type="PROSITE" id="PS51194"/>
    </source>
</evidence>
<evidence type="ECO:0000256" key="3">
    <source>
        <dbReference type="ARBA" id="ARBA00022801"/>
    </source>
</evidence>
<feature type="compositionally biased region" description="Acidic residues" evidence="7">
    <location>
        <begin position="71"/>
        <end position="80"/>
    </location>
</feature>